<keyword evidence="6" id="KW-1185">Reference proteome</keyword>
<sequence>MKFYSQKIFPYLLDWSMSAANFNAYRQELLANASGDVLEIGFGTGLNLSYYPESIHQLIAIDANPGVLPLAQKRIQSSQINVEQQLLNGEKLPMPDNTFDTVVSTWTLCSIAKVEKAIQEIYRVLKPGGKFLFIEHGLASEPGIRVWQNRLTPFQKIVGDGCHLNRNIKQLLENQFESVTLQEFYAENVPKVLGYFYQGIATKCS</sequence>
<dbReference type="SUPFAM" id="SSF53335">
    <property type="entry name" value="S-adenosyl-L-methionine-dependent methyltransferases"/>
    <property type="match status" value="1"/>
</dbReference>
<evidence type="ECO:0000259" key="4">
    <source>
        <dbReference type="Pfam" id="PF08241"/>
    </source>
</evidence>
<dbReference type="RefSeq" id="WP_106287685.1">
    <property type="nucleotide sequence ID" value="NZ_CAWNTC010000220.1"/>
</dbReference>
<evidence type="ECO:0000256" key="3">
    <source>
        <dbReference type="ARBA" id="ARBA00022691"/>
    </source>
</evidence>
<keyword evidence="3" id="KW-0949">S-adenosyl-L-methionine</keyword>
<organism evidence="5 6">
    <name type="scientific">Merismopedia glauca CCAP 1448/3</name>
    <dbReference type="NCBI Taxonomy" id="1296344"/>
    <lineage>
        <taxon>Bacteria</taxon>
        <taxon>Bacillati</taxon>
        <taxon>Cyanobacteriota</taxon>
        <taxon>Cyanophyceae</taxon>
        <taxon>Synechococcales</taxon>
        <taxon>Merismopediaceae</taxon>
        <taxon>Merismopedia</taxon>
    </lineage>
</organism>
<dbReference type="InterPro" id="IPR023576">
    <property type="entry name" value="UbiE/COQ5_MeTrFase_CS"/>
</dbReference>
<comment type="caution">
    <text evidence="5">The sequence shown here is derived from an EMBL/GenBank/DDBJ whole genome shotgun (WGS) entry which is preliminary data.</text>
</comment>
<dbReference type="GO" id="GO:0032259">
    <property type="term" value="P:methylation"/>
    <property type="evidence" value="ECO:0007669"/>
    <property type="project" value="UniProtKB-KW"/>
</dbReference>
<dbReference type="InterPro" id="IPR029063">
    <property type="entry name" value="SAM-dependent_MTases_sf"/>
</dbReference>
<dbReference type="PROSITE" id="PS01184">
    <property type="entry name" value="UBIE_2"/>
    <property type="match status" value="1"/>
</dbReference>
<evidence type="ECO:0000256" key="1">
    <source>
        <dbReference type="ARBA" id="ARBA00022603"/>
    </source>
</evidence>
<dbReference type="OrthoDB" id="9772751at2"/>
<evidence type="ECO:0000313" key="5">
    <source>
        <dbReference type="EMBL" id="PSB04026.1"/>
    </source>
</evidence>
<protein>
    <submittedName>
        <fullName evidence="5">SAM-dependent methyltransferase</fullName>
    </submittedName>
</protein>
<dbReference type="CDD" id="cd02440">
    <property type="entry name" value="AdoMet_MTases"/>
    <property type="match status" value="1"/>
</dbReference>
<dbReference type="InterPro" id="IPR013216">
    <property type="entry name" value="Methyltransf_11"/>
</dbReference>
<proteinExistence type="predicted"/>
<dbReference type="Gene3D" id="3.40.50.150">
    <property type="entry name" value="Vaccinia Virus protein VP39"/>
    <property type="match status" value="1"/>
</dbReference>
<evidence type="ECO:0000256" key="2">
    <source>
        <dbReference type="ARBA" id="ARBA00022679"/>
    </source>
</evidence>
<feature type="domain" description="Methyltransferase type 11" evidence="4">
    <location>
        <begin position="38"/>
        <end position="133"/>
    </location>
</feature>
<dbReference type="PANTHER" id="PTHR45036:SF1">
    <property type="entry name" value="METHYLTRANSFERASE LIKE 7A"/>
    <property type="match status" value="1"/>
</dbReference>
<reference evidence="5 6" key="2">
    <citation type="submission" date="2018-03" db="EMBL/GenBank/DDBJ databases">
        <title>The ancient ancestry and fast evolution of plastids.</title>
        <authorList>
            <person name="Moore K.R."/>
            <person name="Magnabosco C."/>
            <person name="Momper L."/>
            <person name="Gold D.A."/>
            <person name="Bosak T."/>
            <person name="Fournier G.P."/>
        </authorList>
    </citation>
    <scope>NUCLEOTIDE SEQUENCE [LARGE SCALE GENOMIC DNA]</scope>
    <source>
        <strain evidence="5 6">CCAP 1448/3</strain>
    </source>
</reference>
<evidence type="ECO:0000313" key="6">
    <source>
        <dbReference type="Proteomes" id="UP000238762"/>
    </source>
</evidence>
<dbReference type="Proteomes" id="UP000238762">
    <property type="component" value="Unassembled WGS sequence"/>
</dbReference>
<dbReference type="InterPro" id="IPR052356">
    <property type="entry name" value="Thiol_S-MT"/>
</dbReference>
<accession>A0A2T1C719</accession>
<keyword evidence="1 5" id="KW-0489">Methyltransferase</keyword>
<dbReference type="Pfam" id="PF08241">
    <property type="entry name" value="Methyltransf_11"/>
    <property type="match status" value="1"/>
</dbReference>
<dbReference type="PANTHER" id="PTHR45036">
    <property type="entry name" value="METHYLTRANSFERASE LIKE 7B"/>
    <property type="match status" value="1"/>
</dbReference>
<name>A0A2T1C719_9CYAN</name>
<keyword evidence="2 5" id="KW-0808">Transferase</keyword>
<dbReference type="AlphaFoldDB" id="A0A2T1C719"/>
<dbReference type="GO" id="GO:0008757">
    <property type="term" value="F:S-adenosylmethionine-dependent methyltransferase activity"/>
    <property type="evidence" value="ECO:0007669"/>
    <property type="project" value="InterPro"/>
</dbReference>
<dbReference type="EMBL" id="PVWJ01000019">
    <property type="protein sequence ID" value="PSB04026.1"/>
    <property type="molecule type" value="Genomic_DNA"/>
</dbReference>
<gene>
    <name evidence="5" type="ORF">C7B64_05670</name>
</gene>
<reference evidence="5 6" key="1">
    <citation type="submission" date="2018-02" db="EMBL/GenBank/DDBJ databases">
        <authorList>
            <person name="Cohen D.B."/>
            <person name="Kent A.D."/>
        </authorList>
    </citation>
    <scope>NUCLEOTIDE SEQUENCE [LARGE SCALE GENOMIC DNA]</scope>
    <source>
        <strain evidence="5 6">CCAP 1448/3</strain>
    </source>
</reference>